<feature type="transmembrane region" description="Helical" evidence="2">
    <location>
        <begin position="174"/>
        <end position="197"/>
    </location>
</feature>
<feature type="domain" description="NACHT" evidence="3">
    <location>
        <begin position="709"/>
        <end position="840"/>
    </location>
</feature>
<evidence type="ECO:0000259" key="3">
    <source>
        <dbReference type="PROSITE" id="PS50837"/>
    </source>
</evidence>
<dbReference type="SUPFAM" id="SSF48403">
    <property type="entry name" value="Ankyrin repeat"/>
    <property type="match status" value="1"/>
</dbReference>
<proteinExistence type="predicted"/>
<dbReference type="InterPro" id="IPR002110">
    <property type="entry name" value="Ankyrin_rpt"/>
</dbReference>
<dbReference type="InterPro" id="IPR016024">
    <property type="entry name" value="ARM-type_fold"/>
</dbReference>
<dbReference type="Pfam" id="PF12765">
    <property type="entry name" value="Cohesin_HEAT"/>
    <property type="match status" value="1"/>
</dbReference>
<dbReference type="PANTHER" id="PTHR46844">
    <property type="entry name" value="SLR5058 PROTEIN"/>
    <property type="match status" value="1"/>
</dbReference>
<dbReference type="InterPro" id="IPR055496">
    <property type="entry name" value="DUF7068"/>
</dbReference>
<evidence type="ECO:0000256" key="1">
    <source>
        <dbReference type="SAM" id="MobiDB-lite"/>
    </source>
</evidence>
<dbReference type="RefSeq" id="XP_062806503.1">
    <property type="nucleotide sequence ID" value="XM_062940102.1"/>
</dbReference>
<feature type="transmembrane region" description="Helical" evidence="2">
    <location>
        <begin position="264"/>
        <end position="285"/>
    </location>
</feature>
<feature type="compositionally biased region" description="Gly residues" evidence="1">
    <location>
        <begin position="2248"/>
        <end position="2257"/>
    </location>
</feature>
<dbReference type="PROSITE" id="PS50837">
    <property type="entry name" value="NACHT"/>
    <property type="match status" value="1"/>
</dbReference>
<evidence type="ECO:0000313" key="4">
    <source>
        <dbReference type="EMBL" id="KAK4683033.1"/>
    </source>
</evidence>
<protein>
    <recommendedName>
        <fullName evidence="3">NACHT domain-containing protein</fullName>
    </recommendedName>
</protein>
<keyword evidence="2" id="KW-1133">Transmembrane helix</keyword>
<keyword evidence="5" id="KW-1185">Reference proteome</keyword>
<dbReference type="SUPFAM" id="SSF48371">
    <property type="entry name" value="ARM repeat"/>
    <property type="match status" value="1"/>
</dbReference>
<dbReference type="Pfam" id="PF20246">
    <property type="entry name" value="DUF6601"/>
    <property type="match status" value="2"/>
</dbReference>
<evidence type="ECO:0000256" key="2">
    <source>
        <dbReference type="SAM" id="Phobius"/>
    </source>
</evidence>
<dbReference type="InterPro" id="IPR027417">
    <property type="entry name" value="P-loop_NTPase"/>
</dbReference>
<dbReference type="Gene3D" id="1.25.40.20">
    <property type="entry name" value="Ankyrin repeat-containing domain"/>
    <property type="match status" value="2"/>
</dbReference>
<dbReference type="EMBL" id="JAFFHC010000001">
    <property type="protein sequence ID" value="KAK4683033.1"/>
    <property type="molecule type" value="Genomic_DNA"/>
</dbReference>
<comment type="caution">
    <text evidence="4">The sequence shown here is derived from an EMBL/GenBank/DDBJ whole genome shotgun (WGS) entry which is preliminary data.</text>
</comment>
<gene>
    <name evidence="4" type="ORF">QC764_0025260</name>
</gene>
<evidence type="ECO:0000313" key="5">
    <source>
        <dbReference type="Proteomes" id="UP001323617"/>
    </source>
</evidence>
<dbReference type="InterPro" id="IPR007111">
    <property type="entry name" value="NACHT_NTPase"/>
</dbReference>
<dbReference type="Pfam" id="PF05729">
    <property type="entry name" value="NACHT"/>
    <property type="match status" value="1"/>
</dbReference>
<feature type="transmembrane region" description="Helical" evidence="2">
    <location>
        <begin position="422"/>
        <end position="440"/>
    </location>
</feature>
<dbReference type="GeneID" id="87960595"/>
<feature type="compositionally biased region" description="Polar residues" evidence="1">
    <location>
        <begin position="294"/>
        <end position="308"/>
    </location>
</feature>
<dbReference type="SUPFAM" id="SSF53474">
    <property type="entry name" value="alpha/beta-Hydrolases"/>
    <property type="match status" value="1"/>
</dbReference>
<name>A0ABR0ITF2_9PEZI</name>
<dbReference type="SMART" id="SM00248">
    <property type="entry name" value="ANK"/>
    <property type="match status" value="4"/>
</dbReference>
<dbReference type="Gene3D" id="3.40.50.300">
    <property type="entry name" value="P-loop containing nucleotide triphosphate hydrolases"/>
    <property type="match status" value="1"/>
</dbReference>
<dbReference type="InterPro" id="IPR011989">
    <property type="entry name" value="ARM-like"/>
</dbReference>
<feature type="transmembrane region" description="Helical" evidence="2">
    <location>
        <begin position="209"/>
        <end position="233"/>
    </location>
</feature>
<feature type="region of interest" description="Disordered" evidence="1">
    <location>
        <begin position="2235"/>
        <end position="2257"/>
    </location>
</feature>
<accession>A0ABR0ITF2</accession>
<dbReference type="InterPro" id="IPR026003">
    <property type="entry name" value="Cohesin_HEAT"/>
</dbReference>
<dbReference type="SUPFAM" id="SSF52540">
    <property type="entry name" value="P-loop containing nucleoside triphosphate hydrolases"/>
    <property type="match status" value="1"/>
</dbReference>
<sequence length="2257" mass="254210">MSLPFFISPVQPGPGANLPQPDDRLLSLLPASYRTASDDIAAAGRYVSACIAKELDLQRLHRILSWLWVAGRPMPPRPLHRQLILSRELFVTEQMDMHLDKHLLPPKVTWPAWRHFIEQLDTERIYSKVDPRFHYGELRLSRLNKIYLLSQRPFLLRPYMSHWQQYGAFFQDNFAWLASATIYIAIVLTAMQVGLATKTLADNDAFQSASYGFTVFSIIGPIAVAGLIVVSGAGNFYDSRDWPCKPRCQYLAMPSVNLSQAMHLIGWTTALSLLAGAIAFGLWFYPTFARSKPAPSSQTRDSSSPARSTRQDVRLCQVNPDKNETDTDIDIIAIHGLDTKSPDTWTWVDPNDPNNTVNWLADPRMLPSQVEAARIFTCDWPADLLQPSDLVQKTDDEIALLLFEGIKRDLLRTHDKKKVDRPILFIASCLGGIILAKALVGADYKCSSYYSLRTATRGIIFLATPFGGTSFEDVAIWADPGLTVWALIRRREVSNLLGWVKGSTFALEALVRRFTRLCQDNHNPCHVFCFYELGKTNLWRKVFPWLPASLPGWKQLVDMRSAILQIVLEPLPLDRTHRLMNKFDGPKCPDYKQVSGKILEFLTKICNGTPLAQADARIRNVHYSLERLKIERLSGDLLPMDRCYINLAIVEWRGDNATRGVKGDTAQQSSPFSLLARLNVETPDKTIEVTLPTLFEPRKSQDGQMKQPSRILIRGRAGVGKTTLCKKIVHDFKYNNLWQGLFNRVLWVPLRNLKVEKRQSAGYNFRDLFYHEYFSQDLEGRELSEALWRALKDTKSGSTLFILDGFDEVSHGLGGDMSVFLEELLNQPNVIITTRPNARLPPRLDPLDLELETIGFYPDQITAYIENTFTDRETRERDLEKIKEIQSFLQRHPLMQGLMRIPIQLDAFCYTWNGFPREGVPETMTAVYKAIEESLWKKDILNLQKKKDGEPVTGDQIKKASRKKIESFVEQELRFLECLAFVGFYDDVIDFDWELRNAVSDRFASDLLLDKDLPCLSFLRTSDPSSNDQDRNYHFLHLTFQEYFAARYFIRQWKDKQQLNCLQLNRGNCNNMEPATFLGKFKYDPRYDIFWRFVAGLLDADDMALDFFQMIEKEPRDLLGPTHQRLVMHCLSEVERKESNFTALRARLENQLEQWLLFESNFTGASELVHEMECPGHVLSNVLTQASEGERTVLLVSLSRRTAVPFNVIEVVSPWLTNHTSARQCAAILRMLRNQYNNLPDRIQQSIAARLEDKDWSVRWAAIQALGGRADLPDQVLQSIAARLEDVENEHTQFIRREAIAALRGRADLPNQVLQSIAARLEHEDEGVRKAAIQALGGRADLPDQVLQSIAARLEDVENEHTQFIRREAIAALRGRADLPNQVLQSIAARLEHEDEGVRKAAIQALGGRADLPDQVLQSIAAGLEDEHKDVRKAASEALRSRADLPDQVLQSIAARLEDEHKDVRKAAIKALQGHADLPNQVLQSITARLEHEDGGVRRAAIEALGGRADLPDQVLQSIAAGLEDEDENVQWAAIRALRGRANLPDQVLQSIAAGLEDEDENVQWAASEALRGRADLPDQVLQSIAARLEDEHKDVRKAAIKALQGHADLPNQVLQSITARLEHEDGGVRRAAIEALGGRADLPDQVLQSIAARLEDEDGDVREAAIKALLYQSALSLDVLIPCIRSFYDALLQRSFREHLYCVQHNVKEVVRKLLNVLHKVAWGLAPEAAEFLVREIVRESLSNRLIREKDYKSRTPWGVLNGQLSRGDKDERALRRAKAALEKAGAHLDAAQEKDVIILQDSAQRLSTTYNTLTYRVLCSDSSLRDLFSSIKTVSVALDSCRGLLEQLKSGTTSIPIPTDLSPRLEANLEECKEAFADANEKAKKLMPQLGQLGSTKLFEIFTPAEIYRLTSQLYARGREFYRVGQAIRLQTISQLPQNILSNARQPFGQPLQIRGFQPIVQFQPPRFQYQPNNTPNINEKSQPTGHTTLHDLCATTGKTTKTTTVIKSLLEKGADPTATLNAAYSQLTAVHIASYHNNVAALEAIKDSMTTIKTFTYQPTTTRYAHYQTAPSNYTSYQPTSYIGQYKWKNLLKQKDFRGMTPLHWAAYGVCPEATEFLLKEVEDAGLRQEVVDGRDREGRTALIVLAGGYKLRDRESVTKIAKGLVKAGASLDMGDRRGKTARGMVVELGVEKEAAGKKEVEQTGGGGGVFGLGYQGGYQAYRWQGYQGGGQQNNGLPGWRGNSYQGGGRTSGR</sequence>
<dbReference type="Proteomes" id="UP001323617">
    <property type="component" value="Unassembled WGS sequence"/>
</dbReference>
<organism evidence="4 5">
    <name type="scientific">Podospora pseudoanserina</name>
    <dbReference type="NCBI Taxonomy" id="2609844"/>
    <lineage>
        <taxon>Eukaryota</taxon>
        <taxon>Fungi</taxon>
        <taxon>Dikarya</taxon>
        <taxon>Ascomycota</taxon>
        <taxon>Pezizomycotina</taxon>
        <taxon>Sordariomycetes</taxon>
        <taxon>Sordariomycetidae</taxon>
        <taxon>Sordariales</taxon>
        <taxon>Podosporaceae</taxon>
        <taxon>Podospora</taxon>
    </lineage>
</organism>
<reference evidence="4 5" key="1">
    <citation type="journal article" date="2023" name="bioRxiv">
        <title>High-quality genome assemblies of four members of thePodospora anserinaspecies complex.</title>
        <authorList>
            <person name="Ament-Velasquez S.L."/>
            <person name="Vogan A.A."/>
            <person name="Wallerman O."/>
            <person name="Hartmann F."/>
            <person name="Gautier V."/>
            <person name="Silar P."/>
            <person name="Giraud T."/>
            <person name="Johannesson H."/>
        </authorList>
    </citation>
    <scope>NUCLEOTIDE SEQUENCE [LARGE SCALE GENOMIC DNA]</scope>
    <source>
        <strain evidence="4 5">CBS 124.78</strain>
    </source>
</reference>
<keyword evidence="2" id="KW-0812">Transmembrane</keyword>
<dbReference type="Gene3D" id="1.25.10.10">
    <property type="entry name" value="Leucine-rich Repeat Variant"/>
    <property type="match status" value="4"/>
</dbReference>
<dbReference type="InterPro" id="IPR046536">
    <property type="entry name" value="DUF6601"/>
</dbReference>
<dbReference type="InterPro" id="IPR036770">
    <property type="entry name" value="Ankyrin_rpt-contain_sf"/>
</dbReference>
<feature type="region of interest" description="Disordered" evidence="1">
    <location>
        <begin position="291"/>
        <end position="314"/>
    </location>
</feature>
<keyword evidence="2" id="KW-0472">Membrane</keyword>
<dbReference type="InterPro" id="IPR029058">
    <property type="entry name" value="AB_hydrolase_fold"/>
</dbReference>
<dbReference type="PANTHER" id="PTHR46844:SF1">
    <property type="entry name" value="SLR5058 PROTEIN"/>
    <property type="match status" value="1"/>
</dbReference>
<dbReference type="Pfam" id="PF13646">
    <property type="entry name" value="HEAT_2"/>
    <property type="match status" value="3"/>
</dbReference>
<dbReference type="Pfam" id="PF23238">
    <property type="entry name" value="DUF7068"/>
    <property type="match status" value="1"/>
</dbReference>